<feature type="region of interest" description="Disordered" evidence="1">
    <location>
        <begin position="244"/>
        <end position="358"/>
    </location>
</feature>
<accession>A0A1A7WDY1</accession>
<feature type="compositionally biased region" description="Low complexity" evidence="1">
    <location>
        <begin position="302"/>
        <end position="313"/>
    </location>
</feature>
<reference evidence="2" key="2">
    <citation type="submission" date="2016-06" db="EMBL/GenBank/DDBJ databases">
        <title>The genome of a short-lived fish provides insights into sex chromosome evolution and the genetic control of aging.</title>
        <authorList>
            <person name="Reichwald K."/>
            <person name="Felder M."/>
            <person name="Petzold A."/>
            <person name="Koch P."/>
            <person name="Groth M."/>
            <person name="Platzer M."/>
        </authorList>
    </citation>
    <scope>NUCLEOTIDE SEQUENCE</scope>
    <source>
        <tissue evidence="2">Brain</tissue>
    </source>
</reference>
<feature type="region of interest" description="Disordered" evidence="1">
    <location>
        <begin position="1"/>
        <end position="61"/>
    </location>
</feature>
<reference evidence="2" key="1">
    <citation type="submission" date="2016-05" db="EMBL/GenBank/DDBJ databases">
        <authorList>
            <person name="Lavstsen T."/>
            <person name="Jespersen J.S."/>
        </authorList>
    </citation>
    <scope>NUCLEOTIDE SEQUENCE</scope>
    <source>
        <tissue evidence="2">Brain</tissue>
    </source>
</reference>
<feature type="compositionally biased region" description="Low complexity" evidence="1">
    <location>
        <begin position="334"/>
        <end position="348"/>
    </location>
</feature>
<sequence>METKSDPADLKPCYRAAPPGGPPSAPPTQARRALFNPPTSHLPVRRAKSEGHARADGAVAGPLQSAVPEVCTDATMNDRLWSKLEPGSHRDSMSSSSSVSSNDTVIDLSLPNLARRSLCILPGPSGSSCRRSAPISCDSLRVGKSKSNPNLQQSPKDELKPRPLQPAQDGSEDPPGRLTERRHTWCRLYMEGLRQASTKRPSSPSPTSAATALMSKSLGDLTSDDISCSFDSKYRSISRSFVVRSSRDQVRKGSSLRSRPQSDLTEQLRRLTDVEPLSPSDFSPENTSKDSQEDSPDETLLRRTSSRSQSRVRYIANRAKKAQERQRLQGLSQGRSASFSLTGSSGSSPIEERGIPEGACCVDRSPCSSLDLLTRQPPLESPPDLENSELFFMLKL</sequence>
<organism evidence="2">
    <name type="scientific">Iconisemion striatum</name>
    <dbReference type="NCBI Taxonomy" id="60296"/>
    <lineage>
        <taxon>Eukaryota</taxon>
        <taxon>Metazoa</taxon>
        <taxon>Chordata</taxon>
        <taxon>Craniata</taxon>
        <taxon>Vertebrata</taxon>
        <taxon>Euteleostomi</taxon>
        <taxon>Actinopterygii</taxon>
        <taxon>Neopterygii</taxon>
        <taxon>Teleostei</taxon>
        <taxon>Neoteleostei</taxon>
        <taxon>Acanthomorphata</taxon>
        <taxon>Ovalentaria</taxon>
        <taxon>Atherinomorphae</taxon>
        <taxon>Cyprinodontiformes</taxon>
        <taxon>Nothobranchiidae</taxon>
        <taxon>Iconisemion</taxon>
    </lineage>
</organism>
<dbReference type="AlphaFoldDB" id="A0A1A7WDY1"/>
<evidence type="ECO:0000256" key="1">
    <source>
        <dbReference type="SAM" id="MobiDB-lite"/>
    </source>
</evidence>
<name>A0A1A7WDY1_9TELE</name>
<proteinExistence type="predicted"/>
<feature type="region of interest" description="Disordered" evidence="1">
    <location>
        <begin position="139"/>
        <end position="184"/>
    </location>
</feature>
<dbReference type="EMBL" id="HADW01002608">
    <property type="protein sequence ID" value="SBP04008.1"/>
    <property type="molecule type" value="Transcribed_RNA"/>
</dbReference>
<evidence type="ECO:0000313" key="2">
    <source>
        <dbReference type="EMBL" id="SBP04008.1"/>
    </source>
</evidence>
<gene>
    <name evidence="2" type="primary">PLCH2A</name>
</gene>
<feature type="compositionally biased region" description="Basic and acidic residues" evidence="1">
    <location>
        <begin position="83"/>
        <end position="92"/>
    </location>
</feature>
<feature type="compositionally biased region" description="Polar residues" evidence="1">
    <location>
        <begin position="255"/>
        <end position="265"/>
    </location>
</feature>
<feature type="region of interest" description="Disordered" evidence="1">
    <location>
        <begin position="83"/>
        <end position="103"/>
    </location>
</feature>
<feature type="compositionally biased region" description="Polar residues" evidence="1">
    <location>
        <begin position="145"/>
        <end position="154"/>
    </location>
</feature>
<feature type="compositionally biased region" description="Basic and acidic residues" evidence="1">
    <location>
        <begin position="174"/>
        <end position="183"/>
    </location>
</feature>
<protein>
    <submittedName>
        <fullName evidence="2">Phospholipase C, eta 2a</fullName>
    </submittedName>
</protein>